<reference evidence="2" key="2">
    <citation type="journal article" date="2015" name="Data Brief">
        <title>Shoot transcriptome of the giant reed, Arundo donax.</title>
        <authorList>
            <person name="Barrero R.A."/>
            <person name="Guerrero F.D."/>
            <person name="Moolhuijzen P."/>
            <person name="Goolsby J.A."/>
            <person name="Tidwell J."/>
            <person name="Bellgard S.E."/>
            <person name="Bellgard M.I."/>
        </authorList>
    </citation>
    <scope>NUCLEOTIDE SEQUENCE</scope>
    <source>
        <tissue evidence="2">Shoot tissue taken approximately 20 cm above the soil surface</tissue>
    </source>
</reference>
<organism evidence="2">
    <name type="scientific">Arundo donax</name>
    <name type="common">Giant reed</name>
    <name type="synonym">Donax arundinaceus</name>
    <dbReference type="NCBI Taxonomy" id="35708"/>
    <lineage>
        <taxon>Eukaryota</taxon>
        <taxon>Viridiplantae</taxon>
        <taxon>Streptophyta</taxon>
        <taxon>Embryophyta</taxon>
        <taxon>Tracheophyta</taxon>
        <taxon>Spermatophyta</taxon>
        <taxon>Magnoliopsida</taxon>
        <taxon>Liliopsida</taxon>
        <taxon>Poales</taxon>
        <taxon>Poaceae</taxon>
        <taxon>PACMAD clade</taxon>
        <taxon>Arundinoideae</taxon>
        <taxon>Arundineae</taxon>
        <taxon>Arundo</taxon>
    </lineage>
</organism>
<keyword evidence="1" id="KW-0472">Membrane</keyword>
<keyword evidence="1" id="KW-0812">Transmembrane</keyword>
<feature type="transmembrane region" description="Helical" evidence="1">
    <location>
        <begin position="35"/>
        <end position="60"/>
    </location>
</feature>
<accession>A0A0A9FJL0</accession>
<keyword evidence="1" id="KW-1133">Transmembrane helix</keyword>
<dbReference type="EMBL" id="GBRH01187580">
    <property type="protein sequence ID" value="JAE10316.1"/>
    <property type="molecule type" value="Transcribed_RNA"/>
</dbReference>
<reference evidence="2" key="1">
    <citation type="submission" date="2014-09" db="EMBL/GenBank/DDBJ databases">
        <authorList>
            <person name="Magalhaes I.L.F."/>
            <person name="Oliveira U."/>
            <person name="Santos F.R."/>
            <person name="Vidigal T.H.D.A."/>
            <person name="Brescovit A.D."/>
            <person name="Santos A.J."/>
        </authorList>
    </citation>
    <scope>NUCLEOTIDE SEQUENCE</scope>
    <source>
        <tissue evidence="2">Shoot tissue taken approximately 20 cm above the soil surface</tissue>
    </source>
</reference>
<evidence type="ECO:0000313" key="2">
    <source>
        <dbReference type="EMBL" id="JAE10316.1"/>
    </source>
</evidence>
<protein>
    <submittedName>
        <fullName evidence="2">Uncharacterized protein</fullName>
    </submittedName>
</protein>
<dbReference type="AlphaFoldDB" id="A0A0A9FJL0"/>
<sequence length="63" mass="7410">MLRSHSNTHFHYCRDVYIQTKNTCPLLMATFLVKFILFSSVGYLLALYGFVCCSPFFLIYNIF</sequence>
<evidence type="ECO:0000256" key="1">
    <source>
        <dbReference type="SAM" id="Phobius"/>
    </source>
</evidence>
<proteinExistence type="predicted"/>
<name>A0A0A9FJL0_ARUDO</name>